<dbReference type="EMBL" id="PXNP01000053">
    <property type="protein sequence ID" value="PSF08205.1"/>
    <property type="molecule type" value="Genomic_DNA"/>
</dbReference>
<reference evidence="1 2" key="1">
    <citation type="submission" date="2018-03" db="EMBL/GenBank/DDBJ databases">
        <title>Marinobacter brunus sp. nov., a marine bacterium of Gamma-proteobacteria isolated from the surface seawater of the South China Sea.</title>
        <authorList>
            <person name="Cheng H."/>
            <person name="Wu Y.-H."/>
            <person name="Xamxidin M."/>
            <person name="Xu X.-W."/>
        </authorList>
    </citation>
    <scope>NUCLEOTIDE SEQUENCE [LARGE SCALE GENOMIC DNA]</scope>
    <source>
        <strain evidence="1 2">NH169-3</strain>
    </source>
</reference>
<sequence>MIDEIITLARHTVASGVAQLPAEGVRMIQRMMIQGLSRQFAESDRLETAIKQNLGGLGYAC</sequence>
<gene>
    <name evidence="1" type="ORF">C7H09_08525</name>
</gene>
<keyword evidence="2" id="KW-1185">Reference proteome</keyword>
<proteinExistence type="predicted"/>
<comment type="caution">
    <text evidence="1">The sequence shown here is derived from an EMBL/GenBank/DDBJ whole genome shotgun (WGS) entry which is preliminary data.</text>
</comment>
<dbReference type="AlphaFoldDB" id="A0A2T1KDL4"/>
<dbReference type="Proteomes" id="UP000239866">
    <property type="component" value="Unassembled WGS sequence"/>
</dbReference>
<name>A0A2T1KDL4_9GAMM</name>
<protein>
    <submittedName>
        <fullName evidence="1">Uncharacterized protein</fullName>
    </submittedName>
</protein>
<accession>A0A2T1KDL4</accession>
<evidence type="ECO:0000313" key="1">
    <source>
        <dbReference type="EMBL" id="PSF08205.1"/>
    </source>
</evidence>
<organism evidence="1 2">
    <name type="scientific">Marinobacter fuscus</name>
    <dbReference type="NCBI Taxonomy" id="2109942"/>
    <lineage>
        <taxon>Bacteria</taxon>
        <taxon>Pseudomonadati</taxon>
        <taxon>Pseudomonadota</taxon>
        <taxon>Gammaproteobacteria</taxon>
        <taxon>Pseudomonadales</taxon>
        <taxon>Marinobacteraceae</taxon>
        <taxon>Marinobacter</taxon>
    </lineage>
</organism>
<evidence type="ECO:0000313" key="2">
    <source>
        <dbReference type="Proteomes" id="UP000239866"/>
    </source>
</evidence>